<evidence type="ECO:0000313" key="3">
    <source>
        <dbReference type="Proteomes" id="UP000886653"/>
    </source>
</evidence>
<organism evidence="2 3">
    <name type="scientific">Cronartium quercuum f. sp. fusiforme G11</name>
    <dbReference type="NCBI Taxonomy" id="708437"/>
    <lineage>
        <taxon>Eukaryota</taxon>
        <taxon>Fungi</taxon>
        <taxon>Dikarya</taxon>
        <taxon>Basidiomycota</taxon>
        <taxon>Pucciniomycotina</taxon>
        <taxon>Pucciniomycetes</taxon>
        <taxon>Pucciniales</taxon>
        <taxon>Coleosporiaceae</taxon>
        <taxon>Cronartium</taxon>
    </lineage>
</organism>
<feature type="compositionally biased region" description="Low complexity" evidence="1">
    <location>
        <begin position="62"/>
        <end position="72"/>
    </location>
</feature>
<feature type="region of interest" description="Disordered" evidence="1">
    <location>
        <begin position="58"/>
        <end position="90"/>
    </location>
</feature>
<reference evidence="2" key="1">
    <citation type="submission" date="2013-11" db="EMBL/GenBank/DDBJ databases">
        <title>Genome sequence of the fusiform rust pathogen reveals effectors for host alternation and coevolution with pine.</title>
        <authorList>
            <consortium name="DOE Joint Genome Institute"/>
            <person name="Smith K."/>
            <person name="Pendleton A."/>
            <person name="Kubisiak T."/>
            <person name="Anderson C."/>
            <person name="Salamov A."/>
            <person name="Aerts A."/>
            <person name="Riley R."/>
            <person name="Clum A."/>
            <person name="Lindquist E."/>
            <person name="Ence D."/>
            <person name="Campbell M."/>
            <person name="Kronenberg Z."/>
            <person name="Feau N."/>
            <person name="Dhillon B."/>
            <person name="Hamelin R."/>
            <person name="Burleigh J."/>
            <person name="Smith J."/>
            <person name="Yandell M."/>
            <person name="Nelson C."/>
            <person name="Grigoriev I."/>
            <person name="Davis J."/>
        </authorList>
    </citation>
    <scope>NUCLEOTIDE SEQUENCE</scope>
    <source>
        <strain evidence="2">G11</strain>
    </source>
</reference>
<keyword evidence="3" id="KW-1185">Reference proteome</keyword>
<dbReference type="EMBL" id="MU167210">
    <property type="protein sequence ID" value="KAG0151958.1"/>
    <property type="molecule type" value="Genomic_DNA"/>
</dbReference>
<dbReference type="AlphaFoldDB" id="A0A9P6TIM9"/>
<dbReference type="Proteomes" id="UP000886653">
    <property type="component" value="Unassembled WGS sequence"/>
</dbReference>
<dbReference type="OrthoDB" id="10358033at2759"/>
<accession>A0A9P6TIM9</accession>
<feature type="region of interest" description="Disordered" evidence="1">
    <location>
        <begin position="143"/>
        <end position="171"/>
    </location>
</feature>
<comment type="caution">
    <text evidence="2">The sequence shown here is derived from an EMBL/GenBank/DDBJ whole genome shotgun (WGS) entry which is preliminary data.</text>
</comment>
<feature type="compositionally biased region" description="Polar residues" evidence="1">
    <location>
        <begin position="81"/>
        <end position="90"/>
    </location>
</feature>
<evidence type="ECO:0000313" key="2">
    <source>
        <dbReference type="EMBL" id="KAG0151958.1"/>
    </source>
</evidence>
<name>A0A9P6TIM9_9BASI</name>
<evidence type="ECO:0000256" key="1">
    <source>
        <dbReference type="SAM" id="MobiDB-lite"/>
    </source>
</evidence>
<protein>
    <submittedName>
        <fullName evidence="2">Uncharacterized protein</fullName>
    </submittedName>
</protein>
<sequence length="524" mass="58996">MVELYFEQSISNEGQVSYHCVLCGNRSMKNHKDHMRMDAHKARVTAYVARQAERLALTPALNSNTSTTQSQTEARGGSNGHGSASRPSPSQAIIQINSHQSRSPGDELRANLAVRDLSPFERKRGSECYSGNTPHDIINQAYSEEPQHKRHRGEDNGGGLLDGDRDTNPEDFCYEDDETSFPDLLNRIADFTQSSTSNLTTANDPLANVSRLTSFEAIAQKFEINQPNLQSLLQVFQETIPQNRQFALACFMTQNFQQLSHQLSANDRINQATPQTSDSPIANIWKGSESTRSHVRSAIKALMMDPETQAYCTNETDDHTPIILSLENRMLDQLHAESREFKQAHLPLGFENHDNAAGAAVMKLIKEIAKQVRTKFQNSILTQIKDPVEGLAVPNMTSLMGQIVRTGNSKTDHRSNEEIWEATSPEQKERFALMRLVGVHFHSTTFKNRQRSMWNAVDQRLIWMRTLSPEHQVQFSQFVTDTDKLHFDGTRTIDAIQTDTNFELPTPADFLLMVPPAIDSVETN</sequence>
<proteinExistence type="predicted"/>
<gene>
    <name evidence="2" type="ORF">CROQUDRAFT_650532</name>
</gene>